<dbReference type="EMBL" id="JASCIR010000037">
    <property type="protein sequence ID" value="MDI3390015.1"/>
    <property type="molecule type" value="Genomic_DNA"/>
</dbReference>
<sequence length="112" mass="12078">MINSTWRALLAAALLAPATLTTTAAQAAPTPEAPQQQTLRLAEAIDALPLAAESRDGYARTSFKHWVDEDRDSCSTRAEVLIAARAEQRQQRRTPCTPTRPSPPGQSAPDRG</sequence>
<evidence type="ECO:0000256" key="2">
    <source>
        <dbReference type="SAM" id="SignalP"/>
    </source>
</evidence>
<gene>
    <name evidence="3" type="ORF">QIS99_28050</name>
</gene>
<comment type="caution">
    <text evidence="3">The sequence shown here is derived from an EMBL/GenBank/DDBJ whole genome shotgun (WGS) entry which is preliminary data.</text>
</comment>
<feature type="signal peptide" evidence="2">
    <location>
        <begin position="1"/>
        <end position="27"/>
    </location>
</feature>
<name>A0ABT6S0B2_9ACTN</name>
<evidence type="ECO:0000313" key="4">
    <source>
        <dbReference type="Proteomes" id="UP001224661"/>
    </source>
</evidence>
<proteinExistence type="predicted"/>
<evidence type="ECO:0000256" key="1">
    <source>
        <dbReference type="SAM" id="MobiDB-lite"/>
    </source>
</evidence>
<accession>A0ABT6S0B2</accession>
<dbReference type="RefSeq" id="WP_282516494.1">
    <property type="nucleotide sequence ID" value="NZ_JASCIR010000037.1"/>
</dbReference>
<feature type="region of interest" description="Disordered" evidence="1">
    <location>
        <begin position="84"/>
        <end position="112"/>
    </location>
</feature>
<protein>
    <recommendedName>
        <fullName evidence="5">UrcA family protein</fullName>
    </recommendedName>
</protein>
<evidence type="ECO:0000313" key="3">
    <source>
        <dbReference type="EMBL" id="MDI3390015.1"/>
    </source>
</evidence>
<feature type="chain" id="PRO_5046626816" description="UrcA family protein" evidence="2">
    <location>
        <begin position="28"/>
        <end position="112"/>
    </location>
</feature>
<organism evidence="3 4">
    <name type="scientific">Streptomyces solicavernae</name>
    <dbReference type="NCBI Taxonomy" id="3043614"/>
    <lineage>
        <taxon>Bacteria</taxon>
        <taxon>Bacillati</taxon>
        <taxon>Actinomycetota</taxon>
        <taxon>Actinomycetes</taxon>
        <taxon>Kitasatosporales</taxon>
        <taxon>Streptomycetaceae</taxon>
        <taxon>Streptomyces</taxon>
    </lineage>
</organism>
<reference evidence="3 4" key="1">
    <citation type="submission" date="2023-05" db="EMBL/GenBank/DDBJ databases">
        <title>Draft genome sequence of Streptomyces sp. B-S-A8 isolated from a cave soil in Thailand.</title>
        <authorList>
            <person name="Chamroensaksri N."/>
            <person name="Muangham S."/>
        </authorList>
    </citation>
    <scope>NUCLEOTIDE SEQUENCE [LARGE SCALE GENOMIC DNA]</scope>
    <source>
        <strain evidence="3 4">B-S-A8</strain>
    </source>
</reference>
<keyword evidence="4" id="KW-1185">Reference proteome</keyword>
<keyword evidence="2" id="KW-0732">Signal</keyword>
<evidence type="ECO:0008006" key="5">
    <source>
        <dbReference type="Google" id="ProtNLM"/>
    </source>
</evidence>
<dbReference type="Proteomes" id="UP001224661">
    <property type="component" value="Unassembled WGS sequence"/>
</dbReference>